<dbReference type="Proteomes" id="UP000324222">
    <property type="component" value="Unassembled WGS sequence"/>
</dbReference>
<dbReference type="AlphaFoldDB" id="A0A5B7H8E4"/>
<evidence type="ECO:0000313" key="3">
    <source>
        <dbReference type="Proteomes" id="UP000324222"/>
    </source>
</evidence>
<gene>
    <name evidence="2" type="ORF">E2C01_060322</name>
</gene>
<comment type="caution">
    <text evidence="2">The sequence shown here is derived from an EMBL/GenBank/DDBJ whole genome shotgun (WGS) entry which is preliminary data.</text>
</comment>
<accession>A0A5B7H8E4</accession>
<evidence type="ECO:0000313" key="2">
    <source>
        <dbReference type="EMBL" id="MPC66176.1"/>
    </source>
</evidence>
<evidence type="ECO:0000256" key="1">
    <source>
        <dbReference type="SAM" id="MobiDB-lite"/>
    </source>
</evidence>
<sequence length="70" mass="7675">MDKTDHSLLTEVFVPVVTEEAQESTQVATVKKARKKGRAREGFRDEGPPLTFPPDPGRPSCCMAAEFSPV</sequence>
<organism evidence="2 3">
    <name type="scientific">Portunus trituberculatus</name>
    <name type="common">Swimming crab</name>
    <name type="synonym">Neptunus trituberculatus</name>
    <dbReference type="NCBI Taxonomy" id="210409"/>
    <lineage>
        <taxon>Eukaryota</taxon>
        <taxon>Metazoa</taxon>
        <taxon>Ecdysozoa</taxon>
        <taxon>Arthropoda</taxon>
        <taxon>Crustacea</taxon>
        <taxon>Multicrustacea</taxon>
        <taxon>Malacostraca</taxon>
        <taxon>Eumalacostraca</taxon>
        <taxon>Eucarida</taxon>
        <taxon>Decapoda</taxon>
        <taxon>Pleocyemata</taxon>
        <taxon>Brachyura</taxon>
        <taxon>Eubrachyura</taxon>
        <taxon>Portunoidea</taxon>
        <taxon>Portunidae</taxon>
        <taxon>Portuninae</taxon>
        <taxon>Portunus</taxon>
    </lineage>
</organism>
<proteinExistence type="predicted"/>
<name>A0A5B7H8E4_PORTR</name>
<dbReference type="EMBL" id="VSRR010024402">
    <property type="protein sequence ID" value="MPC66176.1"/>
    <property type="molecule type" value="Genomic_DNA"/>
</dbReference>
<feature type="region of interest" description="Disordered" evidence="1">
    <location>
        <begin position="28"/>
        <end position="59"/>
    </location>
</feature>
<protein>
    <submittedName>
        <fullName evidence="2">Uncharacterized protein</fullName>
    </submittedName>
</protein>
<reference evidence="2 3" key="1">
    <citation type="submission" date="2019-05" db="EMBL/GenBank/DDBJ databases">
        <title>Another draft genome of Portunus trituberculatus and its Hox gene families provides insights of decapod evolution.</title>
        <authorList>
            <person name="Jeong J.-H."/>
            <person name="Song I."/>
            <person name="Kim S."/>
            <person name="Choi T."/>
            <person name="Kim D."/>
            <person name="Ryu S."/>
            <person name="Kim W."/>
        </authorList>
    </citation>
    <scope>NUCLEOTIDE SEQUENCE [LARGE SCALE GENOMIC DNA]</scope>
    <source>
        <tissue evidence="2">Muscle</tissue>
    </source>
</reference>
<keyword evidence="3" id="KW-1185">Reference proteome</keyword>